<keyword evidence="13" id="KW-0812">Transmembrane</keyword>
<reference evidence="14 15" key="1">
    <citation type="submission" date="2019-03" db="EMBL/GenBank/DDBJ databases">
        <title>Freshwater and sediment microbial communities from various areas in North America, analyzing microbe dynamics in response to fracking.</title>
        <authorList>
            <person name="Lamendella R."/>
        </authorList>
    </citation>
    <scope>NUCLEOTIDE SEQUENCE [LARGE SCALE GENOMIC DNA]</scope>
    <source>
        <strain evidence="14 15">74A</strain>
    </source>
</reference>
<comment type="caution">
    <text evidence="14">The sequence shown here is derived from an EMBL/GenBank/DDBJ whole genome shotgun (WGS) entry which is preliminary data.</text>
</comment>
<keyword evidence="5 11" id="KW-0808">Transferase</keyword>
<feature type="binding site" evidence="12">
    <location>
        <position position="190"/>
    </location>
    <ligand>
        <name>Mg(2+)</name>
        <dbReference type="ChEBI" id="CHEBI:18420"/>
    </ligand>
</feature>
<evidence type="ECO:0000256" key="3">
    <source>
        <dbReference type="ARBA" id="ARBA00016337"/>
    </source>
</evidence>
<keyword evidence="6 11" id="KW-0479">Metal-binding</keyword>
<dbReference type="InterPro" id="IPR024932">
    <property type="entry name" value="ApbE"/>
</dbReference>
<evidence type="ECO:0000313" key="15">
    <source>
        <dbReference type="Proteomes" id="UP000294832"/>
    </source>
</evidence>
<dbReference type="PANTHER" id="PTHR30040">
    <property type="entry name" value="THIAMINE BIOSYNTHESIS LIPOPROTEIN APBE"/>
    <property type="match status" value="1"/>
</dbReference>
<evidence type="ECO:0000256" key="12">
    <source>
        <dbReference type="PIRSR" id="PIRSR006268-2"/>
    </source>
</evidence>
<evidence type="ECO:0000256" key="6">
    <source>
        <dbReference type="ARBA" id="ARBA00022723"/>
    </source>
</evidence>
<feature type="binding site" evidence="12">
    <location>
        <position position="309"/>
    </location>
    <ligand>
        <name>Mg(2+)</name>
        <dbReference type="ChEBI" id="CHEBI:18420"/>
    </ligand>
</feature>
<comment type="similarity">
    <text evidence="1 11">Belongs to the ApbE family.</text>
</comment>
<gene>
    <name evidence="14" type="ORF">EDC91_11840</name>
</gene>
<dbReference type="EC" id="2.7.1.180" evidence="2 11"/>
<evidence type="ECO:0000256" key="9">
    <source>
        <dbReference type="ARBA" id="ARBA00031306"/>
    </source>
</evidence>
<organism evidence="14 15">
    <name type="scientific">Shewanella fodinae</name>
    <dbReference type="NCBI Taxonomy" id="552357"/>
    <lineage>
        <taxon>Bacteria</taxon>
        <taxon>Pseudomonadati</taxon>
        <taxon>Pseudomonadota</taxon>
        <taxon>Gammaproteobacteria</taxon>
        <taxon>Alteromonadales</taxon>
        <taxon>Shewanellaceae</taxon>
        <taxon>Shewanella</taxon>
    </lineage>
</organism>
<keyword evidence="13" id="KW-1133">Transmembrane helix</keyword>
<dbReference type="OrthoDB" id="9778595at2"/>
<dbReference type="InterPro" id="IPR003374">
    <property type="entry name" value="ApbE-like_sf"/>
</dbReference>
<feature type="transmembrane region" description="Helical" evidence="13">
    <location>
        <begin position="20"/>
        <end position="37"/>
    </location>
</feature>
<evidence type="ECO:0000256" key="2">
    <source>
        <dbReference type="ARBA" id="ARBA00011955"/>
    </source>
</evidence>
<evidence type="ECO:0000256" key="1">
    <source>
        <dbReference type="ARBA" id="ARBA00008282"/>
    </source>
</evidence>
<evidence type="ECO:0000256" key="7">
    <source>
        <dbReference type="ARBA" id="ARBA00022827"/>
    </source>
</evidence>
<evidence type="ECO:0000256" key="5">
    <source>
        <dbReference type="ARBA" id="ARBA00022679"/>
    </source>
</evidence>
<dbReference type="Gene3D" id="3.10.520.10">
    <property type="entry name" value="ApbE-like domains"/>
    <property type="match status" value="1"/>
</dbReference>
<dbReference type="GO" id="GO:0046872">
    <property type="term" value="F:metal ion binding"/>
    <property type="evidence" value="ECO:0007669"/>
    <property type="project" value="UniProtKB-UniRule"/>
</dbReference>
<sequence length="362" mass="40375">MPQGFKVSTSGQPRLSPLKILLSLLVCIAIIFGLRHYSASPQLQKIEGYAQGTTYHISWWSEKMVPTQDIEQAFNATLAQIDAELSTYRDDSYISKLNHSSSTDWQPASADFIQLIEIAKDINHKTGGCYDPTIGPLFNLWGFQKDEFNLPTAAEIASIKAEIGMDKIEIDHTGQRIRKTLPGLQLNFSSMGEGYSISKLAAVLEKHHITNYLVEFGGDMKIRGHKPDGKKWHIAIDRPDKQDDERQPYSIITINDENGVTLDTSGTYRHHFDENGKEYSHILDPRTGAPVTHNLVSASVFGTDARVSDAWATAMLCLGPNAGQQVAKEQQLEVFFIEHDKNAFHNSKSAALTASKRVKFEN</sequence>
<dbReference type="EMBL" id="SLWF01000018">
    <property type="protein sequence ID" value="TCN82572.1"/>
    <property type="molecule type" value="Genomic_DNA"/>
</dbReference>
<name>A0A4R2F7U4_9GAMM</name>
<evidence type="ECO:0000256" key="10">
    <source>
        <dbReference type="ARBA" id="ARBA00048540"/>
    </source>
</evidence>
<comment type="catalytic activity">
    <reaction evidence="10 11">
        <text>L-threonyl-[protein] + FAD = FMN-L-threonyl-[protein] + AMP + H(+)</text>
        <dbReference type="Rhea" id="RHEA:36847"/>
        <dbReference type="Rhea" id="RHEA-COMP:11060"/>
        <dbReference type="Rhea" id="RHEA-COMP:11061"/>
        <dbReference type="ChEBI" id="CHEBI:15378"/>
        <dbReference type="ChEBI" id="CHEBI:30013"/>
        <dbReference type="ChEBI" id="CHEBI:57692"/>
        <dbReference type="ChEBI" id="CHEBI:74257"/>
        <dbReference type="ChEBI" id="CHEBI:456215"/>
        <dbReference type="EC" id="2.7.1.180"/>
    </reaction>
</comment>
<proteinExistence type="inferred from homology"/>
<keyword evidence="4 11" id="KW-0285">Flavoprotein</keyword>
<evidence type="ECO:0000313" key="14">
    <source>
        <dbReference type="EMBL" id="TCN82572.1"/>
    </source>
</evidence>
<keyword evidence="14" id="KW-0449">Lipoprotein</keyword>
<evidence type="ECO:0000256" key="8">
    <source>
        <dbReference type="ARBA" id="ARBA00022842"/>
    </source>
</evidence>
<evidence type="ECO:0000256" key="4">
    <source>
        <dbReference type="ARBA" id="ARBA00022630"/>
    </source>
</evidence>
<evidence type="ECO:0000256" key="13">
    <source>
        <dbReference type="SAM" id="Phobius"/>
    </source>
</evidence>
<dbReference type="SUPFAM" id="SSF143631">
    <property type="entry name" value="ApbE-like"/>
    <property type="match status" value="1"/>
</dbReference>
<evidence type="ECO:0000256" key="11">
    <source>
        <dbReference type="PIRNR" id="PIRNR006268"/>
    </source>
</evidence>
<comment type="cofactor">
    <cofactor evidence="12">
        <name>Mg(2+)</name>
        <dbReference type="ChEBI" id="CHEBI:18420"/>
    </cofactor>
    <cofactor evidence="12">
        <name>Mn(2+)</name>
        <dbReference type="ChEBI" id="CHEBI:29035"/>
    </cofactor>
    <text evidence="12">Magnesium. Can also use manganese.</text>
</comment>
<feature type="binding site" evidence="12">
    <location>
        <position position="313"/>
    </location>
    <ligand>
        <name>Mg(2+)</name>
        <dbReference type="ChEBI" id="CHEBI:18420"/>
    </ligand>
</feature>
<keyword evidence="7 11" id="KW-0274">FAD</keyword>
<dbReference type="AlphaFoldDB" id="A0A4R2F7U4"/>
<keyword evidence="13" id="KW-0472">Membrane</keyword>
<keyword evidence="15" id="KW-1185">Reference proteome</keyword>
<protein>
    <recommendedName>
        <fullName evidence="3 11">FAD:protein FMN transferase</fullName>
        <ecNumber evidence="2 11">2.7.1.180</ecNumber>
    </recommendedName>
    <alternativeName>
        <fullName evidence="9 11">Flavin transferase</fullName>
    </alternativeName>
</protein>
<dbReference type="PIRSF" id="PIRSF006268">
    <property type="entry name" value="ApbE"/>
    <property type="match status" value="1"/>
</dbReference>
<keyword evidence="8 11" id="KW-0460">Magnesium</keyword>
<dbReference type="Proteomes" id="UP000294832">
    <property type="component" value="Unassembled WGS sequence"/>
</dbReference>
<dbReference type="Pfam" id="PF02424">
    <property type="entry name" value="ApbE"/>
    <property type="match status" value="1"/>
</dbReference>
<dbReference type="PANTHER" id="PTHR30040:SF2">
    <property type="entry name" value="FAD:PROTEIN FMN TRANSFERASE"/>
    <property type="match status" value="1"/>
</dbReference>
<dbReference type="GO" id="GO:0016740">
    <property type="term" value="F:transferase activity"/>
    <property type="evidence" value="ECO:0007669"/>
    <property type="project" value="UniProtKB-UniRule"/>
</dbReference>
<accession>A0A4R2F7U4</accession>